<dbReference type="InterPro" id="IPR012340">
    <property type="entry name" value="NA-bd_OB-fold"/>
</dbReference>
<keyword evidence="22" id="KW-1185">Reference proteome</keyword>
<keyword evidence="7 16" id="KW-0548">Nucleotidyltransferase</keyword>
<dbReference type="GO" id="GO:0006370">
    <property type="term" value="P:7-methylguanosine mRNA capping"/>
    <property type="evidence" value="ECO:0007669"/>
    <property type="project" value="UniProtKB-KW"/>
</dbReference>
<evidence type="ECO:0000259" key="19">
    <source>
        <dbReference type="Pfam" id="PF01331"/>
    </source>
</evidence>
<evidence type="ECO:0000256" key="15">
    <source>
        <dbReference type="ARBA" id="ARBA00047082"/>
    </source>
</evidence>
<comment type="similarity">
    <text evidence="2 16">Belongs to the eukaryotic GTase family.</text>
</comment>
<dbReference type="SUPFAM" id="SSF56091">
    <property type="entry name" value="DNA ligase/mRNA capping enzyme, catalytic domain"/>
    <property type="match status" value="1"/>
</dbReference>
<comment type="subcellular location">
    <subcellularLocation>
        <location evidence="1 16">Nucleus</location>
    </subcellularLocation>
</comment>
<dbReference type="GO" id="GO:0031533">
    <property type="term" value="C:mRNA capping enzyme complex"/>
    <property type="evidence" value="ECO:0007669"/>
    <property type="project" value="InterPro"/>
</dbReference>
<comment type="function">
    <text evidence="16">Second step of mRNA capping. Transfer of the GMP moiety of GTP to the 5'-end of RNA via an enzyme-GMP covalent reaction intermediate.</text>
</comment>
<protein>
    <recommendedName>
        <fullName evidence="4 16">mRNA-capping enzyme subunit alpha</fullName>
        <ecNumber evidence="3 16">2.7.7.50</ecNumber>
    </recommendedName>
    <alternativeName>
        <fullName evidence="12 16">GTP--RNA guanylyltransferase</fullName>
    </alternativeName>
    <alternativeName>
        <fullName evidence="13 16">mRNA guanylyltransferase</fullName>
    </alternativeName>
</protein>
<evidence type="ECO:0000256" key="17">
    <source>
        <dbReference type="PIRSR" id="PIRSR036959-1"/>
    </source>
</evidence>
<dbReference type="Proteomes" id="UP000756132">
    <property type="component" value="Chromosome 5"/>
</dbReference>
<dbReference type="EMBL" id="CP090167">
    <property type="protein sequence ID" value="UJO18333.1"/>
    <property type="molecule type" value="Genomic_DNA"/>
</dbReference>
<keyword evidence="5 16" id="KW-0507">mRNA processing</keyword>
<evidence type="ECO:0000313" key="21">
    <source>
        <dbReference type="EMBL" id="UJO18333.1"/>
    </source>
</evidence>
<dbReference type="PANTHER" id="PTHR10367">
    <property type="entry name" value="MRNA-CAPPING ENZYME"/>
    <property type="match status" value="1"/>
</dbReference>
<keyword evidence="9 16" id="KW-0506">mRNA capping</keyword>
<dbReference type="GO" id="GO:0005524">
    <property type="term" value="F:ATP binding"/>
    <property type="evidence" value="ECO:0007669"/>
    <property type="project" value="InterPro"/>
</dbReference>
<evidence type="ECO:0000256" key="12">
    <source>
        <dbReference type="ARBA" id="ARBA00029909"/>
    </source>
</evidence>
<feature type="compositionally biased region" description="Basic and acidic residues" evidence="18">
    <location>
        <begin position="396"/>
        <end position="416"/>
    </location>
</feature>
<dbReference type="InterPro" id="IPR013846">
    <property type="entry name" value="mRNA_cap_enzyme_C"/>
</dbReference>
<dbReference type="OrthoDB" id="200924at2759"/>
<dbReference type="EC" id="2.7.7.50" evidence="3 16"/>
<keyword evidence="6 16" id="KW-0808">Transferase</keyword>
<dbReference type="Pfam" id="PF03919">
    <property type="entry name" value="mRNA_cap_C"/>
    <property type="match status" value="1"/>
</dbReference>
<feature type="compositionally biased region" description="Low complexity" evidence="18">
    <location>
        <begin position="422"/>
        <end position="431"/>
    </location>
</feature>
<evidence type="ECO:0000256" key="11">
    <source>
        <dbReference type="ARBA" id="ARBA00023242"/>
    </source>
</evidence>
<evidence type="ECO:0000256" key="8">
    <source>
        <dbReference type="ARBA" id="ARBA00022741"/>
    </source>
</evidence>
<evidence type="ECO:0000256" key="14">
    <source>
        <dbReference type="ARBA" id="ARBA00044624"/>
    </source>
</evidence>
<dbReference type="GeneID" id="71985278"/>
<dbReference type="SUPFAM" id="SSF50249">
    <property type="entry name" value="Nucleic acid-binding proteins"/>
    <property type="match status" value="1"/>
</dbReference>
<evidence type="ECO:0000256" key="3">
    <source>
        <dbReference type="ARBA" id="ARBA00012475"/>
    </source>
</evidence>
<organism evidence="21 22">
    <name type="scientific">Passalora fulva</name>
    <name type="common">Tomato leaf mold</name>
    <name type="synonym">Cladosporium fulvum</name>
    <dbReference type="NCBI Taxonomy" id="5499"/>
    <lineage>
        <taxon>Eukaryota</taxon>
        <taxon>Fungi</taxon>
        <taxon>Dikarya</taxon>
        <taxon>Ascomycota</taxon>
        <taxon>Pezizomycotina</taxon>
        <taxon>Dothideomycetes</taxon>
        <taxon>Dothideomycetidae</taxon>
        <taxon>Mycosphaerellales</taxon>
        <taxon>Mycosphaerellaceae</taxon>
        <taxon>Fulvia</taxon>
    </lineage>
</organism>
<evidence type="ECO:0000256" key="2">
    <source>
        <dbReference type="ARBA" id="ARBA00010237"/>
    </source>
</evidence>
<dbReference type="RefSeq" id="XP_047762699.1">
    <property type="nucleotide sequence ID" value="XM_047904548.1"/>
</dbReference>
<keyword evidence="11 16" id="KW-0539">Nucleus</keyword>
<dbReference type="PANTHER" id="PTHR10367:SF17">
    <property type="entry name" value="MRNA-CAPPING ENZYME"/>
    <property type="match status" value="1"/>
</dbReference>
<evidence type="ECO:0000256" key="16">
    <source>
        <dbReference type="PIRNR" id="PIRNR036959"/>
    </source>
</evidence>
<dbReference type="CDD" id="cd07895">
    <property type="entry name" value="Adenylation_mRNA_capping"/>
    <property type="match status" value="1"/>
</dbReference>
<dbReference type="Gene3D" id="2.40.50.140">
    <property type="entry name" value="Nucleic acid-binding proteins"/>
    <property type="match status" value="1"/>
</dbReference>
<feature type="domain" description="mRNA capping enzyme C-terminal" evidence="20">
    <location>
        <begin position="260"/>
        <end position="385"/>
    </location>
</feature>
<evidence type="ECO:0000256" key="18">
    <source>
        <dbReference type="SAM" id="MobiDB-lite"/>
    </source>
</evidence>
<evidence type="ECO:0000256" key="13">
    <source>
        <dbReference type="ARBA" id="ARBA00030702"/>
    </source>
</evidence>
<dbReference type="Gene3D" id="3.30.470.30">
    <property type="entry name" value="DNA ligase/mRNA capping enzyme"/>
    <property type="match status" value="1"/>
</dbReference>
<reference evidence="21" key="1">
    <citation type="submission" date="2021-12" db="EMBL/GenBank/DDBJ databases">
        <authorList>
            <person name="Zaccaron A."/>
            <person name="Stergiopoulos I."/>
        </authorList>
    </citation>
    <scope>NUCLEOTIDE SEQUENCE</scope>
    <source>
        <strain evidence="21">Race5_Kim</strain>
    </source>
</reference>
<evidence type="ECO:0000256" key="10">
    <source>
        <dbReference type="ARBA" id="ARBA00023134"/>
    </source>
</evidence>
<dbReference type="Pfam" id="PF01331">
    <property type="entry name" value="mRNA_cap_enzyme"/>
    <property type="match status" value="1"/>
</dbReference>
<dbReference type="GO" id="GO:0004484">
    <property type="term" value="F:mRNA guanylyltransferase activity"/>
    <property type="evidence" value="ECO:0007669"/>
    <property type="project" value="UniProtKB-EC"/>
</dbReference>
<dbReference type="AlphaFoldDB" id="A0A9Q8LJ43"/>
<dbReference type="InterPro" id="IPR017075">
    <property type="entry name" value="mRNA_cap_enzyme_alpha"/>
</dbReference>
<evidence type="ECO:0000313" key="22">
    <source>
        <dbReference type="Proteomes" id="UP000756132"/>
    </source>
</evidence>
<dbReference type="KEGG" id="ffu:CLAFUR5_05400"/>
<comment type="subunit">
    <text evidence="15">Heterodimer. The mRNA-capping enzyme is composed of two separate chains alpha and beta, respectively a mRNA guanylyltransferase and an mRNA 5'-triphosphate monophosphatase.</text>
</comment>
<evidence type="ECO:0000259" key="20">
    <source>
        <dbReference type="Pfam" id="PF03919"/>
    </source>
</evidence>
<evidence type="ECO:0000256" key="9">
    <source>
        <dbReference type="ARBA" id="ARBA00023042"/>
    </source>
</evidence>
<proteinExistence type="inferred from homology"/>
<evidence type="ECO:0000256" key="5">
    <source>
        <dbReference type="ARBA" id="ARBA00022664"/>
    </source>
</evidence>
<evidence type="ECO:0000256" key="6">
    <source>
        <dbReference type="ARBA" id="ARBA00022679"/>
    </source>
</evidence>
<keyword evidence="10 16" id="KW-0342">GTP-binding</keyword>
<dbReference type="GO" id="GO:0005525">
    <property type="term" value="F:GTP binding"/>
    <property type="evidence" value="ECO:0007669"/>
    <property type="project" value="UniProtKB-KW"/>
</dbReference>
<accession>A0A9Q8LJ43</accession>
<sequence length="450" mass="52692">MGSAIRLDDPELHTTKLSHDDAEFWRQNVSDLLQQRSTKFPGAQPVSFARKHLRELKEQDYYVAEKTDGIRCLLYLDQTLAEGGQPQEAQFLIDRKNDYYYISNGWLSVPLPNKDERTGKPRVPAYHIQTWHRGTILDGELVRQVHKHGTQQLTYLMFDILALDRQSVMDKPYNSRIGRFKTAVYEPWKAFAKDWPGEAKLQPFHLSVKNPQLSYGIEMMFKDVIPTLPHGNDGLIFTCLGTGYVPGTDKHILKWKPPHENTVDFRLQYCEHPKEVDDEGEYEDYEQPPRIELHVNGGPNNMKGYHNFAELHLTQEEWNAIMAKREMIDWRIIECWRDADTGHWRPKLDDGYPRFRDDKTDANHYSVVTSVIESIEDAVSEQDLIREAGEIKRNWKARQAEQEQKQKARQEEEQRRRHEAAKAQQAHQQQAPSKKEEVKEEEDDGPRYED</sequence>
<evidence type="ECO:0000256" key="4">
    <source>
        <dbReference type="ARBA" id="ARBA00019171"/>
    </source>
</evidence>
<feature type="active site" description="N6-GMP-lysine intermediate" evidence="17">
    <location>
        <position position="66"/>
    </location>
</feature>
<name>A0A9Q8LJ43_PASFU</name>
<evidence type="ECO:0000256" key="1">
    <source>
        <dbReference type="ARBA" id="ARBA00004123"/>
    </source>
</evidence>
<evidence type="ECO:0000256" key="7">
    <source>
        <dbReference type="ARBA" id="ARBA00022695"/>
    </source>
</evidence>
<feature type="domain" description="mRNA capping enzyme adenylation" evidence="19">
    <location>
        <begin position="44"/>
        <end position="256"/>
    </location>
</feature>
<feature type="region of interest" description="Disordered" evidence="18">
    <location>
        <begin position="396"/>
        <end position="450"/>
    </location>
</feature>
<gene>
    <name evidence="21" type="ORF">CLAFUR5_05400</name>
</gene>
<dbReference type="PIRSF" id="PIRSF036959">
    <property type="entry name" value="mRNA_cap_alpha"/>
    <property type="match status" value="1"/>
</dbReference>
<dbReference type="OMA" id="KDYYVCE"/>
<keyword evidence="8 16" id="KW-0547">Nucleotide-binding</keyword>
<comment type="catalytic activity">
    <reaction evidence="14">
        <text>a 5'-end diphospho-ribonucleoside in mRNA + GTP + H(+) = a 5'-end (5'-triphosphoguanosine)-ribonucleoside in mRNA + diphosphate</text>
        <dbReference type="Rhea" id="RHEA:67012"/>
        <dbReference type="Rhea" id="RHEA-COMP:17165"/>
        <dbReference type="Rhea" id="RHEA-COMP:17166"/>
        <dbReference type="ChEBI" id="CHEBI:15378"/>
        <dbReference type="ChEBI" id="CHEBI:33019"/>
        <dbReference type="ChEBI" id="CHEBI:37565"/>
        <dbReference type="ChEBI" id="CHEBI:167616"/>
        <dbReference type="ChEBI" id="CHEBI:167617"/>
        <dbReference type="EC" id="2.7.7.50"/>
    </reaction>
    <physiologicalReaction direction="left-to-right" evidence="14">
        <dbReference type="Rhea" id="RHEA:67013"/>
    </physiologicalReaction>
</comment>
<dbReference type="InterPro" id="IPR051029">
    <property type="entry name" value="mRNA_Capping_Enz/RNA_Phosphat"/>
</dbReference>
<reference evidence="21" key="2">
    <citation type="journal article" date="2022" name="Microb. Genom.">
        <title>A chromosome-scale genome assembly of the tomato pathogen Cladosporium fulvum reveals a compartmentalized genome architecture and the presence of a dispensable chromosome.</title>
        <authorList>
            <person name="Zaccaron A.Z."/>
            <person name="Chen L.H."/>
            <person name="Samaras A."/>
            <person name="Stergiopoulos I."/>
        </authorList>
    </citation>
    <scope>NUCLEOTIDE SEQUENCE</scope>
    <source>
        <strain evidence="21">Race5_Kim</strain>
    </source>
</reference>
<dbReference type="InterPro" id="IPR001339">
    <property type="entry name" value="mRNA_cap_enzyme_adenylation"/>
</dbReference>